<dbReference type="PATRIC" id="fig|1140003.3.peg.1673"/>
<protein>
    <recommendedName>
        <fullName evidence="3">Nudix hydrolase domain-containing protein</fullName>
    </recommendedName>
</protein>
<organism evidence="4 5">
    <name type="scientific">Enterococcus sulfureus ATCC 49903</name>
    <dbReference type="NCBI Taxonomy" id="1140003"/>
    <lineage>
        <taxon>Bacteria</taxon>
        <taxon>Bacillati</taxon>
        <taxon>Bacillota</taxon>
        <taxon>Bacilli</taxon>
        <taxon>Lactobacillales</taxon>
        <taxon>Enterococcaceae</taxon>
        <taxon>Enterococcus</taxon>
    </lineage>
</organism>
<comment type="caution">
    <text evidence="4">The sequence shown here is derived from an EMBL/GenBank/DDBJ whole genome shotgun (WGS) entry which is preliminary data.</text>
</comment>
<dbReference type="EMBL" id="ASWO01000003">
    <property type="protein sequence ID" value="EOT86102.1"/>
    <property type="molecule type" value="Genomic_DNA"/>
</dbReference>
<comment type="cofactor">
    <cofactor evidence="1">
        <name>Mg(2+)</name>
        <dbReference type="ChEBI" id="CHEBI:18420"/>
    </cofactor>
</comment>
<evidence type="ECO:0000259" key="3">
    <source>
        <dbReference type="PROSITE" id="PS51462"/>
    </source>
</evidence>
<dbReference type="Pfam" id="PF00293">
    <property type="entry name" value="NUDIX"/>
    <property type="match status" value="1"/>
</dbReference>
<dbReference type="PANTHER" id="PTHR43046:SF14">
    <property type="entry name" value="MUTT_NUDIX FAMILY PROTEIN"/>
    <property type="match status" value="1"/>
</dbReference>
<dbReference type="RefSeq" id="WP_016186172.1">
    <property type="nucleotide sequence ID" value="NZ_ASWO01000003.1"/>
</dbReference>
<dbReference type="Proteomes" id="UP000015961">
    <property type="component" value="Unassembled WGS sequence"/>
</dbReference>
<dbReference type="GO" id="GO:0016787">
    <property type="term" value="F:hydrolase activity"/>
    <property type="evidence" value="ECO:0007669"/>
    <property type="project" value="UniProtKB-KW"/>
</dbReference>
<dbReference type="Gene3D" id="3.90.79.10">
    <property type="entry name" value="Nucleoside Triphosphate Pyrophosphohydrolase"/>
    <property type="match status" value="1"/>
</dbReference>
<gene>
    <name evidence="4" type="ORF">I573_00855</name>
</gene>
<feature type="domain" description="Nudix hydrolase" evidence="3">
    <location>
        <begin position="12"/>
        <end position="135"/>
    </location>
</feature>
<reference evidence="4 5" key="1">
    <citation type="submission" date="2013-03" db="EMBL/GenBank/DDBJ databases">
        <title>The Genome Sequence of Enterococcus sulfureus ATCC_49903 (PacBio/Illumina hybrid assembly).</title>
        <authorList>
            <consortium name="The Broad Institute Genomics Platform"/>
            <consortium name="The Broad Institute Genome Sequencing Center for Infectious Disease"/>
            <person name="Earl A."/>
            <person name="Russ C."/>
            <person name="Gilmore M."/>
            <person name="Surin D."/>
            <person name="Walker B."/>
            <person name="Young S."/>
            <person name="Zeng Q."/>
            <person name="Gargeya S."/>
            <person name="Fitzgerald M."/>
            <person name="Haas B."/>
            <person name="Abouelleil A."/>
            <person name="Allen A.W."/>
            <person name="Alvarado L."/>
            <person name="Arachchi H.M."/>
            <person name="Berlin A.M."/>
            <person name="Chapman S.B."/>
            <person name="Gainer-Dewar J."/>
            <person name="Goldberg J."/>
            <person name="Griggs A."/>
            <person name="Gujja S."/>
            <person name="Hansen M."/>
            <person name="Howarth C."/>
            <person name="Imamovic A."/>
            <person name="Ireland A."/>
            <person name="Larimer J."/>
            <person name="McCowan C."/>
            <person name="Murphy C."/>
            <person name="Pearson M."/>
            <person name="Poon T.W."/>
            <person name="Priest M."/>
            <person name="Roberts A."/>
            <person name="Saif S."/>
            <person name="Shea T."/>
            <person name="Sisk P."/>
            <person name="Sykes S."/>
            <person name="Wortman J."/>
            <person name="Nusbaum C."/>
            <person name="Birren B."/>
        </authorList>
    </citation>
    <scope>NUCLEOTIDE SEQUENCE [LARGE SCALE GENOMIC DNA]</scope>
    <source>
        <strain evidence="4 5">ATCC 49903</strain>
    </source>
</reference>
<evidence type="ECO:0000256" key="2">
    <source>
        <dbReference type="ARBA" id="ARBA00022801"/>
    </source>
</evidence>
<accession>S0NWY2</accession>
<keyword evidence="2" id="KW-0378">Hydrolase</keyword>
<dbReference type="InterPro" id="IPR015797">
    <property type="entry name" value="NUDIX_hydrolase-like_dom_sf"/>
</dbReference>
<sequence>MSDLSVALAEGKLNIRVAAWCEVEGKLLVCHYQDQTITLPGGRVKFGESTVEALTREIKEELDTTCISIDYLGVIENLFEQKVAYHELLFVYTVELAEKNRFKQTQTEEFAWIPLTKIQDQLVPQALVHLKKTPKTHMINKESSF</sequence>
<name>S0NWY2_9ENTE</name>
<evidence type="ECO:0000313" key="4">
    <source>
        <dbReference type="EMBL" id="EOT86102.1"/>
    </source>
</evidence>
<dbReference type="InterPro" id="IPR000086">
    <property type="entry name" value="NUDIX_hydrolase_dom"/>
</dbReference>
<dbReference type="OrthoDB" id="9008185at2"/>
<dbReference type="eggNOG" id="COG1051">
    <property type="taxonomic scope" value="Bacteria"/>
</dbReference>
<dbReference type="PANTHER" id="PTHR43046">
    <property type="entry name" value="GDP-MANNOSE MANNOSYL HYDROLASE"/>
    <property type="match status" value="1"/>
</dbReference>
<keyword evidence="5" id="KW-1185">Reference proteome</keyword>
<evidence type="ECO:0000313" key="5">
    <source>
        <dbReference type="Proteomes" id="UP000015961"/>
    </source>
</evidence>
<dbReference type="CDD" id="cd04688">
    <property type="entry name" value="NUDIX_Hydrolase"/>
    <property type="match status" value="1"/>
</dbReference>
<dbReference type="AlphaFoldDB" id="S0NWY2"/>
<evidence type="ECO:0000256" key="1">
    <source>
        <dbReference type="ARBA" id="ARBA00001946"/>
    </source>
</evidence>
<dbReference type="STRING" id="1140003.OMY_01735"/>
<proteinExistence type="predicted"/>
<dbReference type="SUPFAM" id="SSF55811">
    <property type="entry name" value="Nudix"/>
    <property type="match status" value="1"/>
</dbReference>
<dbReference type="PROSITE" id="PS51462">
    <property type="entry name" value="NUDIX"/>
    <property type="match status" value="1"/>
</dbReference>